<evidence type="ECO:0000256" key="6">
    <source>
        <dbReference type="ARBA" id="ARBA00023145"/>
    </source>
</evidence>
<comment type="pathway">
    <text evidence="9">Sulfur metabolism; glutathione metabolism.</text>
</comment>
<dbReference type="RefSeq" id="WP_377043519.1">
    <property type="nucleotide sequence ID" value="NZ_JBHLUN010000005.1"/>
</dbReference>
<dbReference type="SUPFAM" id="SSF56235">
    <property type="entry name" value="N-terminal nucleophile aminohydrolases (Ntn hydrolases)"/>
    <property type="match status" value="1"/>
</dbReference>
<comment type="caution">
    <text evidence="11">The sequence shown here is derived from an EMBL/GenBank/DDBJ whole genome shotgun (WGS) entry which is preliminary data.</text>
</comment>
<dbReference type="EC" id="3.4.19.13" evidence="9"/>
<comment type="similarity">
    <text evidence="3 9">Belongs to the gamma-glutamyltransferase family.</text>
</comment>
<keyword evidence="7 9" id="KW-0012">Acyltransferase</keyword>
<protein>
    <recommendedName>
        <fullName evidence="9">Glutathione hydrolase proenzyme</fullName>
        <ecNumber evidence="9">2.3.2.2</ecNumber>
        <ecNumber evidence="9">3.4.19.13</ecNumber>
    </recommendedName>
    <component>
        <recommendedName>
            <fullName evidence="9">Glutathione hydrolase large chain</fullName>
        </recommendedName>
    </component>
    <component>
        <recommendedName>
            <fullName evidence="9">Glutathione hydrolase small chain</fullName>
        </recommendedName>
    </component>
</protein>
<evidence type="ECO:0000256" key="10">
    <source>
        <dbReference type="SAM" id="MobiDB-lite"/>
    </source>
</evidence>
<evidence type="ECO:0000256" key="9">
    <source>
        <dbReference type="RuleBase" id="RU368036"/>
    </source>
</evidence>
<evidence type="ECO:0000256" key="2">
    <source>
        <dbReference type="ARBA" id="ARBA00001089"/>
    </source>
</evidence>
<comment type="subunit">
    <text evidence="9">This enzyme consists of two polypeptide chains, which are synthesized in precursor form from a single polypeptide.</text>
</comment>
<reference evidence="11 12" key="1">
    <citation type="submission" date="2024-09" db="EMBL/GenBank/DDBJ databases">
        <authorList>
            <person name="Sun Q."/>
            <person name="Mori K."/>
        </authorList>
    </citation>
    <scope>NUCLEOTIDE SEQUENCE [LARGE SCALE GENOMIC DNA]</scope>
    <source>
        <strain evidence="11 12">TBRC 5777</strain>
    </source>
</reference>
<comment type="catalytic activity">
    <reaction evidence="8 9">
        <text>an N-terminal (5-L-glutamyl)-[peptide] + an alpha-amino acid = 5-L-glutamyl amino acid + an N-terminal L-alpha-aminoacyl-[peptide]</text>
        <dbReference type="Rhea" id="RHEA:23904"/>
        <dbReference type="Rhea" id="RHEA-COMP:9780"/>
        <dbReference type="Rhea" id="RHEA-COMP:9795"/>
        <dbReference type="ChEBI" id="CHEBI:77644"/>
        <dbReference type="ChEBI" id="CHEBI:78597"/>
        <dbReference type="ChEBI" id="CHEBI:78599"/>
        <dbReference type="ChEBI" id="CHEBI:78608"/>
        <dbReference type="EC" id="2.3.2.2"/>
    </reaction>
</comment>
<dbReference type="InterPro" id="IPR000101">
    <property type="entry name" value="GGT_peptidase"/>
</dbReference>
<comment type="catalytic activity">
    <reaction evidence="2 9">
        <text>glutathione + H2O = L-cysteinylglycine + L-glutamate</text>
        <dbReference type="Rhea" id="RHEA:28807"/>
        <dbReference type="ChEBI" id="CHEBI:15377"/>
        <dbReference type="ChEBI" id="CHEBI:29985"/>
        <dbReference type="ChEBI" id="CHEBI:57925"/>
        <dbReference type="ChEBI" id="CHEBI:61694"/>
        <dbReference type="EC" id="3.4.19.13"/>
    </reaction>
</comment>
<evidence type="ECO:0000256" key="5">
    <source>
        <dbReference type="ARBA" id="ARBA00022801"/>
    </source>
</evidence>
<organism evidence="11 12">
    <name type="scientific">Roseomonas elaeocarpi</name>
    <dbReference type="NCBI Taxonomy" id="907779"/>
    <lineage>
        <taxon>Bacteria</taxon>
        <taxon>Pseudomonadati</taxon>
        <taxon>Pseudomonadota</taxon>
        <taxon>Alphaproteobacteria</taxon>
        <taxon>Acetobacterales</taxon>
        <taxon>Roseomonadaceae</taxon>
        <taxon>Roseomonas</taxon>
    </lineage>
</organism>
<dbReference type="PANTHER" id="PTHR43199">
    <property type="entry name" value="GLUTATHIONE HYDROLASE"/>
    <property type="match status" value="1"/>
</dbReference>
<keyword evidence="6 9" id="KW-0865">Zymogen</keyword>
<dbReference type="PANTHER" id="PTHR43199:SF1">
    <property type="entry name" value="GLUTATHIONE HYDROLASE PROENZYME"/>
    <property type="match status" value="1"/>
</dbReference>
<evidence type="ECO:0000256" key="8">
    <source>
        <dbReference type="ARBA" id="ARBA00047417"/>
    </source>
</evidence>
<dbReference type="Proteomes" id="UP001589865">
    <property type="component" value="Unassembled WGS sequence"/>
</dbReference>
<dbReference type="PRINTS" id="PR01210">
    <property type="entry name" value="GGTRANSPTASE"/>
</dbReference>
<dbReference type="NCBIfam" id="TIGR00066">
    <property type="entry name" value="g_glut_trans"/>
    <property type="match status" value="1"/>
</dbReference>
<keyword evidence="9" id="KW-0317">Glutathione biosynthesis</keyword>
<evidence type="ECO:0000256" key="1">
    <source>
        <dbReference type="ARBA" id="ARBA00001049"/>
    </source>
</evidence>
<accession>A0ABV6JR58</accession>
<comment type="catalytic activity">
    <reaction evidence="1 9">
        <text>an S-substituted glutathione + H2O = an S-substituted L-cysteinylglycine + L-glutamate</text>
        <dbReference type="Rhea" id="RHEA:59468"/>
        <dbReference type="ChEBI" id="CHEBI:15377"/>
        <dbReference type="ChEBI" id="CHEBI:29985"/>
        <dbReference type="ChEBI" id="CHEBI:90779"/>
        <dbReference type="ChEBI" id="CHEBI:143103"/>
        <dbReference type="EC" id="3.4.19.13"/>
    </reaction>
</comment>
<dbReference type="EC" id="2.3.2.2" evidence="9"/>
<feature type="region of interest" description="Disordered" evidence="10">
    <location>
        <begin position="1"/>
        <end position="23"/>
    </location>
</feature>
<evidence type="ECO:0000256" key="3">
    <source>
        <dbReference type="ARBA" id="ARBA00009381"/>
    </source>
</evidence>
<gene>
    <name evidence="11" type="primary">ggt</name>
    <name evidence="11" type="ORF">ACFFGY_05995</name>
</gene>
<name>A0ABV6JR58_9PROT</name>
<evidence type="ECO:0000256" key="7">
    <source>
        <dbReference type="ARBA" id="ARBA00023315"/>
    </source>
</evidence>
<keyword evidence="12" id="KW-1185">Reference proteome</keyword>
<keyword evidence="5 9" id="KW-0378">Hydrolase</keyword>
<dbReference type="InterPro" id="IPR029055">
    <property type="entry name" value="Ntn_hydrolases_N"/>
</dbReference>
<evidence type="ECO:0000313" key="11">
    <source>
        <dbReference type="EMBL" id="MFC0407792.1"/>
    </source>
</evidence>
<keyword evidence="4 9" id="KW-0808">Transferase</keyword>
<evidence type="ECO:0000256" key="4">
    <source>
        <dbReference type="ARBA" id="ARBA00022679"/>
    </source>
</evidence>
<dbReference type="GO" id="GO:0103068">
    <property type="term" value="F:leukotriene C4 gamma-glutamyl transferase activity"/>
    <property type="evidence" value="ECO:0007669"/>
    <property type="project" value="UniProtKB-EC"/>
</dbReference>
<comment type="PTM">
    <text evidence="9">Cleaved by autocatalysis into a large and a small subunit.</text>
</comment>
<dbReference type="EMBL" id="JBHLUN010000005">
    <property type="protein sequence ID" value="MFC0407792.1"/>
    <property type="molecule type" value="Genomic_DNA"/>
</dbReference>
<proteinExistence type="inferred from homology"/>
<dbReference type="InterPro" id="IPR051792">
    <property type="entry name" value="GGT_bact"/>
</dbReference>
<dbReference type="InterPro" id="IPR043138">
    <property type="entry name" value="GGT_lsub"/>
</dbReference>
<dbReference type="Pfam" id="PF01019">
    <property type="entry name" value="G_glu_transpept"/>
    <property type="match status" value="1"/>
</dbReference>
<sequence length="564" mass="58560">MDRDWRARAGAPFTTQKAPATASRGMVVSNHPLGSAAGAEMLAAGGNAVDAAIATFFTLSVVEPMMVGLLGGGLAHIRTPDGRHVIVDGLSAAPLGGSPTMYTPISDEPARRLLAEGRANEIGALAVASPAALRAWCDILARYGTLPLRDVMAPAIRHAEKGFTVTTYLADCIADAAGDLGRDPEMARVFLPGGTPLAAGARLVQGDTAETLRTIAAEGPDALYGGALGRLACDWFAQNGGVLAMADFTATHPVEREPIRASYRGHEVIGPPAPSAGGMHVAQMLNLLEGFALGASGSGTPATLHLIAEALKLAFADRAMVTADPAFLRIPVERLTSKAYAAERRAELDPARARDWAPGVAPLPYESNDTTHVTTADASGIVVTMTQTINGLFGARVRIPGLGLTPNNYMSNFDPHPGRALSVAPGKRVTTSMMPTIVLRDGAPWFALGLPGGLKIFGSAMQAVINMIDHGMTLQEAVEAPRIWTQGLALEVEGGVPAEVREALEAMGHRVATVPTVGGGMNAVSFEGSTLTGAACWRADGTPMGMAGGLARPGVRFVLEQARR</sequence>
<dbReference type="InterPro" id="IPR043137">
    <property type="entry name" value="GGT_ssub_C"/>
</dbReference>
<evidence type="ECO:0000313" key="12">
    <source>
        <dbReference type="Proteomes" id="UP001589865"/>
    </source>
</evidence>
<dbReference type="Gene3D" id="1.10.246.130">
    <property type="match status" value="1"/>
</dbReference>
<dbReference type="Gene3D" id="3.60.20.40">
    <property type="match status" value="1"/>
</dbReference>